<protein>
    <submittedName>
        <fullName evidence="3">Thiolase_N domain-containing protein</fullName>
    </submittedName>
</protein>
<dbReference type="WBParaSite" id="TCNE_0000601601-mRNA-1">
    <property type="protein sequence ID" value="TCNE_0000601601-mRNA-1"/>
    <property type="gene ID" value="TCNE_0000601601"/>
</dbReference>
<organism evidence="2 3">
    <name type="scientific">Toxocara canis</name>
    <name type="common">Canine roundworm</name>
    <dbReference type="NCBI Taxonomy" id="6265"/>
    <lineage>
        <taxon>Eukaryota</taxon>
        <taxon>Metazoa</taxon>
        <taxon>Ecdysozoa</taxon>
        <taxon>Nematoda</taxon>
        <taxon>Chromadorea</taxon>
        <taxon>Rhabditida</taxon>
        <taxon>Spirurina</taxon>
        <taxon>Ascaridomorpha</taxon>
        <taxon>Ascaridoidea</taxon>
        <taxon>Toxocaridae</taxon>
        <taxon>Toxocara</taxon>
    </lineage>
</organism>
<evidence type="ECO:0000313" key="1">
    <source>
        <dbReference type="EMBL" id="VDM37292.1"/>
    </source>
</evidence>
<reference evidence="1 2" key="2">
    <citation type="submission" date="2018-11" db="EMBL/GenBank/DDBJ databases">
        <authorList>
            <consortium name="Pathogen Informatics"/>
        </authorList>
    </citation>
    <scope>NUCLEOTIDE SEQUENCE [LARGE SCALE GENOMIC DNA]</scope>
</reference>
<dbReference type="EMBL" id="UYWY01019425">
    <property type="protein sequence ID" value="VDM37292.1"/>
    <property type="molecule type" value="Genomic_DNA"/>
</dbReference>
<dbReference type="Proteomes" id="UP000050794">
    <property type="component" value="Unassembled WGS sequence"/>
</dbReference>
<evidence type="ECO:0000313" key="2">
    <source>
        <dbReference type="Proteomes" id="UP000050794"/>
    </source>
</evidence>
<name>A0A183UBZ6_TOXCA</name>
<proteinExistence type="predicted"/>
<evidence type="ECO:0000313" key="3">
    <source>
        <dbReference type="WBParaSite" id="TCNE_0000601601-mRNA-1"/>
    </source>
</evidence>
<reference evidence="3" key="1">
    <citation type="submission" date="2016-06" db="UniProtKB">
        <authorList>
            <consortium name="WormBaseParasite"/>
        </authorList>
    </citation>
    <scope>IDENTIFICATION</scope>
</reference>
<keyword evidence="2" id="KW-1185">Reference proteome</keyword>
<accession>A0A183UBZ6</accession>
<sequence length="77" mass="8500">MHSSCMGGVHSITAAVWTMRKLYTSRLRWTCDKNRFLTGSTVDTAGLKRVAEGFKAQNATAMSYEGLVDFAGRSYTT</sequence>
<dbReference type="AlphaFoldDB" id="A0A183UBZ6"/>
<gene>
    <name evidence="1" type="ORF">TCNE_LOCUS6016</name>
</gene>